<dbReference type="RefSeq" id="WP_267980968.1">
    <property type="nucleotide sequence ID" value="NZ_JAPQKF010000004.1"/>
</dbReference>
<protein>
    <submittedName>
        <fullName evidence="2">Uncharacterized protein</fullName>
    </submittedName>
</protein>
<comment type="caution">
    <text evidence="2">The sequence shown here is derived from an EMBL/GenBank/DDBJ whole genome shotgun (WGS) entry which is preliminary data.</text>
</comment>
<sequence length="135" mass="15931">MRIQSAVLSCFILFFSCACHAGDYNFFTAINDDAEEMFDSAYPQQEKTDYSILHNLFFQGERWRVYNYTAYQTNQFNHKMLTGDTSNLSLDDFSVSLGYGIIYQLNSTNRIGYEYLSSFPFDRGQLVRFFWLRIF</sequence>
<keyword evidence="3" id="KW-1185">Reference proteome</keyword>
<dbReference type="EMBL" id="JAUDZE010000004">
    <property type="protein sequence ID" value="MDN0014725.1"/>
    <property type="molecule type" value="Genomic_DNA"/>
</dbReference>
<organism evidence="2 3">
    <name type="scientific">Acinetobacter thutiue</name>
    <dbReference type="NCBI Taxonomy" id="2998078"/>
    <lineage>
        <taxon>Bacteria</taxon>
        <taxon>Pseudomonadati</taxon>
        <taxon>Pseudomonadota</taxon>
        <taxon>Gammaproteobacteria</taxon>
        <taxon>Moraxellales</taxon>
        <taxon>Moraxellaceae</taxon>
        <taxon>Acinetobacter</taxon>
    </lineage>
</organism>
<reference evidence="2" key="1">
    <citation type="submission" date="2023-06" db="EMBL/GenBank/DDBJ databases">
        <title>Two novel species of Acinetobacter isolated from motorbike repairing workshop in Vietnam.</title>
        <authorList>
            <person name="Le N.T.T."/>
        </authorList>
    </citation>
    <scope>NUCLEOTIDE SEQUENCE</scope>
    <source>
        <strain evidence="2">VNH17</strain>
    </source>
</reference>
<proteinExistence type="predicted"/>
<dbReference type="Proteomes" id="UP001168524">
    <property type="component" value="Unassembled WGS sequence"/>
</dbReference>
<dbReference type="PROSITE" id="PS51257">
    <property type="entry name" value="PROKAR_LIPOPROTEIN"/>
    <property type="match status" value="1"/>
</dbReference>
<name>A0ABT7WPW8_9GAMM</name>
<evidence type="ECO:0000313" key="2">
    <source>
        <dbReference type="EMBL" id="MDN0014725.1"/>
    </source>
</evidence>
<feature type="chain" id="PRO_5045841452" evidence="1">
    <location>
        <begin position="22"/>
        <end position="135"/>
    </location>
</feature>
<keyword evidence="1" id="KW-0732">Signal</keyword>
<evidence type="ECO:0000313" key="3">
    <source>
        <dbReference type="Proteomes" id="UP001168524"/>
    </source>
</evidence>
<accession>A0ABT7WPW8</accession>
<evidence type="ECO:0000256" key="1">
    <source>
        <dbReference type="SAM" id="SignalP"/>
    </source>
</evidence>
<feature type="signal peptide" evidence="1">
    <location>
        <begin position="1"/>
        <end position="21"/>
    </location>
</feature>
<gene>
    <name evidence="2" type="ORF">QTA56_10850</name>
</gene>